<gene>
    <name evidence="2" type="ORF">COCON_G00143380</name>
</gene>
<sequence length="107" mass="11957">MVAKTPPLDISVSRLDWFGSSHQLLREFLKVPRAPTRAPVSPGHSRRERDNIRQGSAREAQLAKDPKEGLRPWEIRCRLLLSRSPPALFLKGAAAVNLWTPGAIEPD</sequence>
<accession>A0A9Q1DBR1</accession>
<evidence type="ECO:0000313" key="3">
    <source>
        <dbReference type="Proteomes" id="UP001152803"/>
    </source>
</evidence>
<name>A0A9Q1DBR1_CONCO</name>
<dbReference type="Proteomes" id="UP001152803">
    <property type="component" value="Unassembled WGS sequence"/>
</dbReference>
<organism evidence="2 3">
    <name type="scientific">Conger conger</name>
    <name type="common">Conger eel</name>
    <name type="synonym">Muraena conger</name>
    <dbReference type="NCBI Taxonomy" id="82655"/>
    <lineage>
        <taxon>Eukaryota</taxon>
        <taxon>Metazoa</taxon>
        <taxon>Chordata</taxon>
        <taxon>Craniata</taxon>
        <taxon>Vertebrata</taxon>
        <taxon>Euteleostomi</taxon>
        <taxon>Actinopterygii</taxon>
        <taxon>Neopterygii</taxon>
        <taxon>Teleostei</taxon>
        <taxon>Anguilliformes</taxon>
        <taxon>Congridae</taxon>
        <taxon>Conger</taxon>
    </lineage>
</organism>
<reference evidence="2" key="1">
    <citation type="journal article" date="2023" name="Science">
        <title>Genome structures resolve the early diversification of teleost fishes.</title>
        <authorList>
            <person name="Parey E."/>
            <person name="Louis A."/>
            <person name="Montfort J."/>
            <person name="Bouchez O."/>
            <person name="Roques C."/>
            <person name="Iampietro C."/>
            <person name="Lluch J."/>
            <person name="Castinel A."/>
            <person name="Donnadieu C."/>
            <person name="Desvignes T."/>
            <person name="Floi Bucao C."/>
            <person name="Jouanno E."/>
            <person name="Wen M."/>
            <person name="Mejri S."/>
            <person name="Dirks R."/>
            <person name="Jansen H."/>
            <person name="Henkel C."/>
            <person name="Chen W.J."/>
            <person name="Zahm M."/>
            <person name="Cabau C."/>
            <person name="Klopp C."/>
            <person name="Thompson A.W."/>
            <person name="Robinson-Rechavi M."/>
            <person name="Braasch I."/>
            <person name="Lecointre G."/>
            <person name="Bobe J."/>
            <person name="Postlethwait J.H."/>
            <person name="Berthelot C."/>
            <person name="Roest Crollius H."/>
            <person name="Guiguen Y."/>
        </authorList>
    </citation>
    <scope>NUCLEOTIDE SEQUENCE</scope>
    <source>
        <tissue evidence="2">Blood</tissue>
    </source>
</reference>
<dbReference type="AlphaFoldDB" id="A0A9Q1DBR1"/>
<evidence type="ECO:0000313" key="2">
    <source>
        <dbReference type="EMBL" id="KAJ8265239.1"/>
    </source>
</evidence>
<dbReference type="EMBL" id="JAFJMO010000010">
    <property type="protein sequence ID" value="KAJ8265239.1"/>
    <property type="molecule type" value="Genomic_DNA"/>
</dbReference>
<evidence type="ECO:0000256" key="1">
    <source>
        <dbReference type="SAM" id="MobiDB-lite"/>
    </source>
</evidence>
<proteinExistence type="predicted"/>
<protein>
    <submittedName>
        <fullName evidence="2">Uncharacterized protein</fullName>
    </submittedName>
</protein>
<comment type="caution">
    <text evidence="2">The sequence shown here is derived from an EMBL/GenBank/DDBJ whole genome shotgun (WGS) entry which is preliminary data.</text>
</comment>
<keyword evidence="3" id="KW-1185">Reference proteome</keyword>
<feature type="region of interest" description="Disordered" evidence="1">
    <location>
        <begin position="35"/>
        <end position="67"/>
    </location>
</feature>